<dbReference type="InterPro" id="IPR006680">
    <property type="entry name" value="Amidohydro-rel"/>
</dbReference>
<protein>
    <recommendedName>
        <fullName evidence="2">Amidohydrolase-related domain-containing protein</fullName>
    </recommendedName>
</protein>
<evidence type="ECO:0000256" key="1">
    <source>
        <dbReference type="SAM" id="SignalP"/>
    </source>
</evidence>
<feature type="signal peptide" evidence="1">
    <location>
        <begin position="1"/>
        <end position="19"/>
    </location>
</feature>
<dbReference type="Gene3D" id="1.20.58.520">
    <property type="entry name" value="Amidohydrolase"/>
    <property type="match status" value="1"/>
</dbReference>
<evidence type="ECO:0000313" key="3">
    <source>
        <dbReference type="EMBL" id="BDX08051.1"/>
    </source>
</evidence>
<feature type="domain" description="Amidohydrolase-related" evidence="2">
    <location>
        <begin position="81"/>
        <end position="400"/>
    </location>
</feature>
<reference evidence="3" key="1">
    <citation type="submission" date="2023-01" db="EMBL/GenBank/DDBJ databases">
        <title>Complete genome sequence of Planctobacterium marinum strain Dej080120_11.</title>
        <authorList>
            <person name="Ueki S."/>
            <person name="Maruyama F."/>
        </authorList>
    </citation>
    <scope>NUCLEOTIDE SEQUENCE</scope>
    <source>
        <strain evidence="3">Dej080120_11</strain>
    </source>
</reference>
<dbReference type="InterPro" id="IPR032466">
    <property type="entry name" value="Metal_Hydrolase"/>
</dbReference>
<keyword evidence="4" id="KW-1185">Reference proteome</keyword>
<dbReference type="PANTHER" id="PTHR43135:SF3">
    <property type="entry name" value="ALPHA-D-RIBOSE 1-METHYLPHOSPHONATE 5-TRIPHOSPHATE DIPHOSPHATASE"/>
    <property type="match status" value="1"/>
</dbReference>
<dbReference type="Pfam" id="PF01979">
    <property type="entry name" value="Amidohydro_1"/>
    <property type="match status" value="1"/>
</dbReference>
<dbReference type="EMBL" id="AP027272">
    <property type="protein sequence ID" value="BDX08051.1"/>
    <property type="molecule type" value="Genomic_DNA"/>
</dbReference>
<dbReference type="SUPFAM" id="SSF51556">
    <property type="entry name" value="Metallo-dependent hydrolases"/>
    <property type="match status" value="1"/>
</dbReference>
<dbReference type="PANTHER" id="PTHR43135">
    <property type="entry name" value="ALPHA-D-RIBOSE 1-METHYLPHOSPHONATE 5-TRIPHOSPHATE DIPHOSPHATASE"/>
    <property type="match status" value="1"/>
</dbReference>
<evidence type="ECO:0000313" key="4">
    <source>
        <dbReference type="Proteomes" id="UP001333710"/>
    </source>
</evidence>
<dbReference type="InterPro" id="IPR051781">
    <property type="entry name" value="Metallo-dep_Hydrolase"/>
</dbReference>
<dbReference type="Proteomes" id="UP001333710">
    <property type="component" value="Chromosome"/>
</dbReference>
<sequence>MKFIAALLFLLLLSGCAKTVVEIPDARDFVLVNVNVVDVKHQRILPNQNIVVTGGVIADIYATENKPLPENIEIIEGAGGFVTPGLIDMHVHIYEPAAYTIALSHGVTHVRILNGIEKQLQWRDAVNNDALIGASSTVSSPIISGYEDAMLHHTVHTEQQARAAVRKYKRLGYDLIKAYGNLSEEALLGLVDEAQKLNFPVAKHGPHASGDLEVEVLAGLQSFEHVEDIYQGPLNHKFDENDLPAIIADLKQVAVPLTPTLSIFQQLTLLSEDKQSFLDKVPQHYTSTIIAMETKSNQTERWLNASPEMALHNRKTLNFLIAISKQLHEQDIPLLVGSDSGVLLLPHGLATHEEMKLLQQAGLNNYQVLEAATVNPAKALGLEKQIGQIRAGFMADFLYTRENPVNELSVLVTPDALSKKGRWLNSEKLTALRDEAIDNRSVWSEFWALWRAL</sequence>
<gene>
    <name evidence="3" type="ORF">MACH26_35720</name>
</gene>
<dbReference type="InterPro" id="IPR011059">
    <property type="entry name" value="Metal-dep_hydrolase_composite"/>
</dbReference>
<keyword evidence="1" id="KW-0732">Signal</keyword>
<dbReference type="Gene3D" id="3.30.110.90">
    <property type="entry name" value="Amidohydrolase"/>
    <property type="match status" value="1"/>
</dbReference>
<dbReference type="Gene3D" id="3.40.50.10910">
    <property type="entry name" value="Amidohydrolase"/>
    <property type="match status" value="1"/>
</dbReference>
<dbReference type="KEGG" id="pmaw:MACH26_35720"/>
<dbReference type="SUPFAM" id="SSF51338">
    <property type="entry name" value="Composite domain of metallo-dependent hydrolases"/>
    <property type="match status" value="1"/>
</dbReference>
<organism evidence="3 4">
    <name type="scientific">Planctobacterium marinum</name>
    <dbReference type="NCBI Taxonomy" id="1631968"/>
    <lineage>
        <taxon>Bacteria</taxon>
        <taxon>Pseudomonadati</taxon>
        <taxon>Pseudomonadota</taxon>
        <taxon>Gammaproteobacteria</taxon>
        <taxon>Alteromonadales</taxon>
        <taxon>Alteromonadaceae</taxon>
        <taxon>Planctobacterium</taxon>
    </lineage>
</organism>
<dbReference type="AlphaFoldDB" id="A0AA48HNI5"/>
<dbReference type="Gene3D" id="2.30.40.10">
    <property type="entry name" value="Urease, subunit C, domain 1"/>
    <property type="match status" value="1"/>
</dbReference>
<dbReference type="PROSITE" id="PS51257">
    <property type="entry name" value="PROKAR_LIPOPROTEIN"/>
    <property type="match status" value="1"/>
</dbReference>
<accession>A0AA48HNI5</accession>
<evidence type="ECO:0000259" key="2">
    <source>
        <dbReference type="Pfam" id="PF01979"/>
    </source>
</evidence>
<dbReference type="GO" id="GO:0016810">
    <property type="term" value="F:hydrolase activity, acting on carbon-nitrogen (but not peptide) bonds"/>
    <property type="evidence" value="ECO:0007669"/>
    <property type="project" value="InterPro"/>
</dbReference>
<name>A0AA48HNI5_9ALTE</name>
<proteinExistence type="predicted"/>
<feature type="chain" id="PRO_5041457751" description="Amidohydrolase-related domain-containing protein" evidence="1">
    <location>
        <begin position="20"/>
        <end position="453"/>
    </location>
</feature>